<dbReference type="AlphaFoldDB" id="A0A7R8Z330"/>
<dbReference type="PRINTS" id="PR00511">
    <property type="entry name" value="TEKTIN"/>
</dbReference>
<dbReference type="PANTHER" id="PTHR19960">
    <property type="entry name" value="TEKTIN"/>
    <property type="match status" value="1"/>
</dbReference>
<dbReference type="PANTHER" id="PTHR19960:SF25">
    <property type="entry name" value="TEKTIN-1"/>
    <property type="match status" value="1"/>
</dbReference>
<evidence type="ECO:0000256" key="9">
    <source>
        <dbReference type="ARBA" id="ARBA00045224"/>
    </source>
</evidence>
<name>A0A7R8Z330_TIMDO</name>
<comment type="function">
    <text evidence="9">Microtubule inner protein (MIP) part of the dynein-decorated doublet microtubules (DMTs) in cilia and flagellar axoneme. Forms filamentous polymers in the walls of ciliary and flagellar microtubules.</text>
</comment>
<evidence type="ECO:0000256" key="4">
    <source>
        <dbReference type="ARBA" id="ARBA00022846"/>
    </source>
</evidence>
<evidence type="ECO:0000256" key="8">
    <source>
        <dbReference type="ARBA" id="ARBA00023273"/>
    </source>
</evidence>
<evidence type="ECO:0000256" key="6">
    <source>
        <dbReference type="ARBA" id="ARBA00023069"/>
    </source>
</evidence>
<gene>
    <name evidence="12" type="ORF">TDIB3V08_LOCUS600</name>
</gene>
<dbReference type="GO" id="GO:0015630">
    <property type="term" value="C:microtubule cytoskeleton"/>
    <property type="evidence" value="ECO:0007669"/>
    <property type="project" value="UniProtKB-UniRule"/>
</dbReference>
<proteinExistence type="inferred from homology"/>
<dbReference type="GO" id="GO:0005930">
    <property type="term" value="C:axoneme"/>
    <property type="evidence" value="ECO:0007669"/>
    <property type="project" value="UniProtKB-SubCell"/>
</dbReference>
<dbReference type="InterPro" id="IPR000435">
    <property type="entry name" value="Tektins"/>
</dbReference>
<comment type="similarity">
    <text evidence="2 10">Belongs to the tektin family.</text>
</comment>
<evidence type="ECO:0000256" key="1">
    <source>
        <dbReference type="ARBA" id="ARBA00004611"/>
    </source>
</evidence>
<dbReference type="GO" id="GO:0060271">
    <property type="term" value="P:cilium assembly"/>
    <property type="evidence" value="ECO:0007669"/>
    <property type="project" value="UniProtKB-UniRule"/>
</dbReference>
<evidence type="ECO:0000256" key="2">
    <source>
        <dbReference type="ARBA" id="ARBA00007209"/>
    </source>
</evidence>
<keyword evidence="8 10" id="KW-0966">Cell projection</keyword>
<keyword evidence="5 11" id="KW-0175">Coiled coil</keyword>
<feature type="coiled-coil region" evidence="11">
    <location>
        <begin position="174"/>
        <end position="226"/>
    </location>
</feature>
<evidence type="ECO:0000256" key="10">
    <source>
        <dbReference type="RuleBase" id="RU367040"/>
    </source>
</evidence>
<sequence length="510" mass="58922">MALYGLEKKMKKKSEKRFKSSRHWPEQISVVSFVSSGAAAISRSPDKGRLVAHGCEGEWGSPSLCYVVVYVPKTVTDCKVVCAKTAVELNMTSALANYATEAVYKMAERQSLVIVPPPPTRFTLTEWGLNNRRRYRLADDQQQLAERLIAESDRVRVVTEEVTKLNKTEVDKKLRERITDIEFLKEENEKQKTECCLEEEALNTYKERLLDAIESLKENALKLCNKCIILREGRIGIDLCHDDVEKELVKEVQTIEGAQSLLMRALEQTKEQTRLLRSTKYFLDRDHQNKGTALKIDRQCETLQETSLNLSMYHGNAPLNPGNVTNNEWNEFCRKNIDRAAKEINNARPLRAYINTLLKQVIDDLWRQYHITNDAFKIRIEDTRRAKDKLEREHYETVHKVNDMMRNITKLEKAIAEKEGFMSLAHTRLGNRAHRPEMELCRDEVEAKLVAEVQQLQNNVTALQEMLAELIQAIRFYDDHRTYYIIIKICDDMQHTSCRLAGRCVSALGN</sequence>
<dbReference type="EMBL" id="OA564398">
    <property type="protein sequence ID" value="CAD7194169.1"/>
    <property type="molecule type" value="Genomic_DNA"/>
</dbReference>
<feature type="coiled-coil region" evidence="11">
    <location>
        <begin position="446"/>
        <end position="473"/>
    </location>
</feature>
<evidence type="ECO:0000313" key="12">
    <source>
        <dbReference type="EMBL" id="CAD7194169.1"/>
    </source>
</evidence>
<dbReference type="Pfam" id="PF03148">
    <property type="entry name" value="Tektin"/>
    <property type="match status" value="1"/>
</dbReference>
<organism evidence="12">
    <name type="scientific">Timema douglasi</name>
    <name type="common">Walking stick</name>
    <dbReference type="NCBI Taxonomy" id="61478"/>
    <lineage>
        <taxon>Eukaryota</taxon>
        <taxon>Metazoa</taxon>
        <taxon>Ecdysozoa</taxon>
        <taxon>Arthropoda</taxon>
        <taxon>Hexapoda</taxon>
        <taxon>Insecta</taxon>
        <taxon>Pterygota</taxon>
        <taxon>Neoptera</taxon>
        <taxon>Polyneoptera</taxon>
        <taxon>Phasmatodea</taxon>
        <taxon>Timematodea</taxon>
        <taxon>Timematoidea</taxon>
        <taxon>Timematidae</taxon>
        <taxon>Timema</taxon>
    </lineage>
</organism>
<dbReference type="GO" id="GO:0060294">
    <property type="term" value="P:cilium movement involved in cell motility"/>
    <property type="evidence" value="ECO:0007669"/>
    <property type="project" value="UniProtKB-UniRule"/>
</dbReference>
<dbReference type="GO" id="GO:0005634">
    <property type="term" value="C:nucleus"/>
    <property type="evidence" value="ECO:0007669"/>
    <property type="project" value="TreeGrafter"/>
</dbReference>
<dbReference type="InterPro" id="IPR048256">
    <property type="entry name" value="Tektin-like"/>
</dbReference>
<accession>A0A7R8Z330</accession>
<evidence type="ECO:0000256" key="7">
    <source>
        <dbReference type="ARBA" id="ARBA00023212"/>
    </source>
</evidence>
<reference evidence="12" key="1">
    <citation type="submission" date="2020-11" db="EMBL/GenBank/DDBJ databases">
        <authorList>
            <person name="Tran Van P."/>
        </authorList>
    </citation>
    <scope>NUCLEOTIDE SEQUENCE</scope>
</reference>
<comment type="subcellular location">
    <subcellularLocation>
        <location evidence="10">Cytoplasm</location>
        <location evidence="10">Cytoskeleton</location>
        <location evidence="10">Cilium axoneme</location>
    </subcellularLocation>
    <subcellularLocation>
        <location evidence="1">Cytoplasm</location>
        <location evidence="1">Cytoskeleton</location>
        <location evidence="1">Flagellum axoneme</location>
    </subcellularLocation>
</comment>
<keyword evidence="3" id="KW-0963">Cytoplasm</keyword>
<keyword evidence="6 10" id="KW-0969">Cilium</keyword>
<protein>
    <recommendedName>
        <fullName evidence="10">Tektin</fullName>
    </recommendedName>
</protein>
<evidence type="ECO:0000256" key="3">
    <source>
        <dbReference type="ARBA" id="ARBA00022490"/>
    </source>
</evidence>
<evidence type="ECO:0000256" key="11">
    <source>
        <dbReference type="SAM" id="Coils"/>
    </source>
</evidence>
<keyword evidence="7" id="KW-0206">Cytoskeleton</keyword>
<evidence type="ECO:0000256" key="5">
    <source>
        <dbReference type="ARBA" id="ARBA00023054"/>
    </source>
</evidence>
<keyword evidence="4 10" id="KW-0282">Flagellum</keyword>